<dbReference type="Gene3D" id="2.60.120.10">
    <property type="entry name" value="Jelly Rolls"/>
    <property type="match status" value="1"/>
</dbReference>
<evidence type="ECO:0000256" key="1">
    <source>
        <dbReference type="ARBA" id="ARBA00023015"/>
    </source>
</evidence>
<dbReference type="Pfam" id="PF00027">
    <property type="entry name" value="cNMP_binding"/>
    <property type="match status" value="1"/>
</dbReference>
<evidence type="ECO:0000256" key="3">
    <source>
        <dbReference type="ARBA" id="ARBA00023163"/>
    </source>
</evidence>
<sequence length="220" mass="24806">MALMDDTQTAFPLDIYLSPEDKSMVHSHLRVADIPAGTVLFDSTSCKGVIVVVSGVVRVYILSDGGREITLYRLFANDLCTLSVSCVMGSMPMQAMIQTDTDCRITTLSNDIFSDIHSRYPSIQKLMLETMNSRLSDIMWVLEQVAFKAMDVRIAQYLLSRPSLIVYSTHDEIAAELGTAREVVSRMLKYFEKNGYVELSRGKIKIIDERGFRKILEKSE</sequence>
<accession>A0AAE3EHM8</accession>
<evidence type="ECO:0000259" key="4">
    <source>
        <dbReference type="PROSITE" id="PS51063"/>
    </source>
</evidence>
<dbReference type="SUPFAM" id="SSF51206">
    <property type="entry name" value="cAMP-binding domain-like"/>
    <property type="match status" value="1"/>
</dbReference>
<dbReference type="PROSITE" id="PS51063">
    <property type="entry name" value="HTH_CRP_2"/>
    <property type="match status" value="1"/>
</dbReference>
<dbReference type="SMART" id="SM00419">
    <property type="entry name" value="HTH_CRP"/>
    <property type="match status" value="1"/>
</dbReference>
<dbReference type="InterPro" id="IPR012318">
    <property type="entry name" value="HTH_CRP"/>
</dbReference>
<dbReference type="Proteomes" id="UP001198163">
    <property type="component" value="Unassembled WGS sequence"/>
</dbReference>
<dbReference type="Pfam" id="PF13545">
    <property type="entry name" value="HTH_Crp_2"/>
    <property type="match status" value="1"/>
</dbReference>
<organism evidence="5 6">
    <name type="scientific">Teretinema zuelzerae</name>
    <dbReference type="NCBI Taxonomy" id="156"/>
    <lineage>
        <taxon>Bacteria</taxon>
        <taxon>Pseudomonadati</taxon>
        <taxon>Spirochaetota</taxon>
        <taxon>Spirochaetia</taxon>
        <taxon>Spirochaetales</taxon>
        <taxon>Treponemataceae</taxon>
        <taxon>Teretinema</taxon>
    </lineage>
</organism>
<keyword evidence="6" id="KW-1185">Reference proteome</keyword>
<evidence type="ECO:0000256" key="2">
    <source>
        <dbReference type="ARBA" id="ARBA00023125"/>
    </source>
</evidence>
<protein>
    <submittedName>
        <fullName evidence="5">Crp/Fnr family transcriptional regulator</fullName>
    </submittedName>
</protein>
<keyword evidence="2" id="KW-0238">DNA-binding</keyword>
<dbReference type="AlphaFoldDB" id="A0AAE3EHM8"/>
<dbReference type="GO" id="GO:0003700">
    <property type="term" value="F:DNA-binding transcription factor activity"/>
    <property type="evidence" value="ECO:0007669"/>
    <property type="project" value="TreeGrafter"/>
</dbReference>
<dbReference type="InterPro" id="IPR014710">
    <property type="entry name" value="RmlC-like_jellyroll"/>
</dbReference>
<evidence type="ECO:0000313" key="5">
    <source>
        <dbReference type="EMBL" id="MCD1654390.1"/>
    </source>
</evidence>
<dbReference type="InterPro" id="IPR050397">
    <property type="entry name" value="Env_Response_Regulators"/>
</dbReference>
<reference evidence="5" key="1">
    <citation type="submission" date="2021-08" db="EMBL/GenBank/DDBJ databases">
        <title>Comparative analyses of Brucepasteria parasyntrophica and Teretinema zuelzerae.</title>
        <authorList>
            <person name="Song Y."/>
            <person name="Brune A."/>
        </authorList>
    </citation>
    <scope>NUCLEOTIDE SEQUENCE</scope>
    <source>
        <strain evidence="5">DSM 1903</strain>
    </source>
</reference>
<dbReference type="PANTHER" id="PTHR24567">
    <property type="entry name" value="CRP FAMILY TRANSCRIPTIONAL REGULATORY PROTEIN"/>
    <property type="match status" value="1"/>
</dbReference>
<feature type="domain" description="HTH crp-type" evidence="4">
    <location>
        <begin position="148"/>
        <end position="210"/>
    </location>
</feature>
<dbReference type="PANTHER" id="PTHR24567:SF74">
    <property type="entry name" value="HTH-TYPE TRANSCRIPTIONAL REGULATOR ARCR"/>
    <property type="match status" value="1"/>
</dbReference>
<dbReference type="GO" id="GO:0005829">
    <property type="term" value="C:cytosol"/>
    <property type="evidence" value="ECO:0007669"/>
    <property type="project" value="TreeGrafter"/>
</dbReference>
<name>A0AAE3EHM8_9SPIR</name>
<keyword evidence="1" id="KW-0805">Transcription regulation</keyword>
<dbReference type="InterPro" id="IPR036390">
    <property type="entry name" value="WH_DNA-bd_sf"/>
</dbReference>
<dbReference type="GO" id="GO:0003677">
    <property type="term" value="F:DNA binding"/>
    <property type="evidence" value="ECO:0007669"/>
    <property type="project" value="UniProtKB-KW"/>
</dbReference>
<dbReference type="EMBL" id="JAINWA010000001">
    <property type="protein sequence ID" value="MCD1654390.1"/>
    <property type="molecule type" value="Genomic_DNA"/>
</dbReference>
<gene>
    <name evidence="5" type="ORF">K7J14_06690</name>
</gene>
<dbReference type="InterPro" id="IPR018490">
    <property type="entry name" value="cNMP-bd_dom_sf"/>
</dbReference>
<keyword evidence="3" id="KW-0804">Transcription</keyword>
<dbReference type="Gene3D" id="1.10.10.10">
    <property type="entry name" value="Winged helix-like DNA-binding domain superfamily/Winged helix DNA-binding domain"/>
    <property type="match status" value="1"/>
</dbReference>
<dbReference type="InterPro" id="IPR000595">
    <property type="entry name" value="cNMP-bd_dom"/>
</dbReference>
<proteinExistence type="predicted"/>
<evidence type="ECO:0000313" key="6">
    <source>
        <dbReference type="Proteomes" id="UP001198163"/>
    </source>
</evidence>
<dbReference type="InterPro" id="IPR036388">
    <property type="entry name" value="WH-like_DNA-bd_sf"/>
</dbReference>
<dbReference type="SUPFAM" id="SSF46785">
    <property type="entry name" value="Winged helix' DNA-binding domain"/>
    <property type="match status" value="1"/>
</dbReference>
<dbReference type="RefSeq" id="WP_230754586.1">
    <property type="nucleotide sequence ID" value="NZ_JAINWA010000001.1"/>
</dbReference>
<comment type="caution">
    <text evidence="5">The sequence shown here is derived from an EMBL/GenBank/DDBJ whole genome shotgun (WGS) entry which is preliminary data.</text>
</comment>